<protein>
    <submittedName>
        <fullName evidence="1">Uncharacterized protein</fullName>
    </submittedName>
</protein>
<comment type="caution">
    <text evidence="1">The sequence shown here is derived from an EMBL/GenBank/DDBJ whole genome shotgun (WGS) entry which is preliminary data.</text>
</comment>
<evidence type="ECO:0000313" key="1">
    <source>
        <dbReference type="EMBL" id="KAJ4434914.1"/>
    </source>
</evidence>
<gene>
    <name evidence="1" type="ORF">ANN_23485</name>
</gene>
<reference evidence="1 2" key="1">
    <citation type="journal article" date="2022" name="Allergy">
        <title>Genome assembly and annotation of Periplaneta americana reveal a comprehensive cockroach allergen profile.</title>
        <authorList>
            <person name="Wang L."/>
            <person name="Xiong Q."/>
            <person name="Saelim N."/>
            <person name="Wang L."/>
            <person name="Nong W."/>
            <person name="Wan A.T."/>
            <person name="Shi M."/>
            <person name="Liu X."/>
            <person name="Cao Q."/>
            <person name="Hui J.H.L."/>
            <person name="Sookrung N."/>
            <person name="Leung T.F."/>
            <person name="Tungtrongchitr A."/>
            <person name="Tsui S.K.W."/>
        </authorList>
    </citation>
    <scope>NUCLEOTIDE SEQUENCE [LARGE SCALE GENOMIC DNA]</scope>
    <source>
        <strain evidence="1">PWHHKU_190912</strain>
    </source>
</reference>
<proteinExistence type="predicted"/>
<accession>A0ABQ8SM55</accession>
<dbReference type="EMBL" id="JAJSOF020000025">
    <property type="protein sequence ID" value="KAJ4434914.1"/>
    <property type="molecule type" value="Genomic_DNA"/>
</dbReference>
<organism evidence="1 2">
    <name type="scientific">Periplaneta americana</name>
    <name type="common">American cockroach</name>
    <name type="synonym">Blatta americana</name>
    <dbReference type="NCBI Taxonomy" id="6978"/>
    <lineage>
        <taxon>Eukaryota</taxon>
        <taxon>Metazoa</taxon>
        <taxon>Ecdysozoa</taxon>
        <taxon>Arthropoda</taxon>
        <taxon>Hexapoda</taxon>
        <taxon>Insecta</taxon>
        <taxon>Pterygota</taxon>
        <taxon>Neoptera</taxon>
        <taxon>Polyneoptera</taxon>
        <taxon>Dictyoptera</taxon>
        <taxon>Blattodea</taxon>
        <taxon>Blattoidea</taxon>
        <taxon>Blattidae</taxon>
        <taxon>Blattinae</taxon>
        <taxon>Periplaneta</taxon>
    </lineage>
</organism>
<dbReference type="Proteomes" id="UP001148838">
    <property type="component" value="Unassembled WGS sequence"/>
</dbReference>
<keyword evidence="2" id="KW-1185">Reference proteome</keyword>
<evidence type="ECO:0000313" key="2">
    <source>
        <dbReference type="Proteomes" id="UP001148838"/>
    </source>
</evidence>
<sequence>MAGLCEGGNEPAGSLKAISQSAKALAWRSEVSLGLITWLVFFRGFPNPKENVNVERLDFFVEKKKDNRSKFSECGREVTDYWDVEKMAGDNI</sequence>
<name>A0ABQ8SM55_PERAM</name>